<dbReference type="InterPro" id="IPR003406">
    <property type="entry name" value="Glyco_trans_14"/>
</dbReference>
<organism evidence="22">
    <name type="scientific">Schistosoma curassoni</name>
    <dbReference type="NCBI Taxonomy" id="6186"/>
    <lineage>
        <taxon>Eukaryota</taxon>
        <taxon>Metazoa</taxon>
        <taxon>Spiralia</taxon>
        <taxon>Lophotrochozoa</taxon>
        <taxon>Platyhelminthes</taxon>
        <taxon>Trematoda</taxon>
        <taxon>Digenea</taxon>
        <taxon>Strigeidida</taxon>
        <taxon>Schistosomatoidea</taxon>
        <taxon>Schistosomatidae</taxon>
        <taxon>Schistosoma</taxon>
    </lineage>
</organism>
<sequence>MVKSFIGNYPSNVYLTSTRFSPIWGGQSLLDMFLSSLKDLSFNMSDWEWDFVINLSESDLPIRPNHELVTYLSHNRDKIFLRSFSHTGQSFLRNQGFGQLFLECDSYVWHLGERSVPSGIILDGGSDWMILPKIFVDYVIYSDANLLRDIKEYFRYSLLPVEVSIFYTKIV</sequence>
<dbReference type="STRING" id="6186.A0A183L6V9"/>
<evidence type="ECO:0000256" key="7">
    <source>
        <dbReference type="ARBA" id="ARBA00022676"/>
    </source>
</evidence>
<evidence type="ECO:0000256" key="14">
    <source>
        <dbReference type="ARBA" id="ARBA00023034"/>
    </source>
</evidence>
<evidence type="ECO:0000256" key="8">
    <source>
        <dbReference type="ARBA" id="ARBA00022679"/>
    </source>
</evidence>
<keyword evidence="11" id="KW-0256">Endoplasmic reticulum</keyword>
<comment type="catalytic activity">
    <reaction evidence="19">
        <text>UDP-alpha-D-xylose + L-seryl-[protein] = 3-O-(beta-D-xylosyl)-L-seryl-[protein] + UDP + H(+)</text>
        <dbReference type="Rhea" id="RHEA:50192"/>
        <dbReference type="Rhea" id="RHEA-COMP:9863"/>
        <dbReference type="Rhea" id="RHEA-COMP:12567"/>
        <dbReference type="ChEBI" id="CHEBI:15378"/>
        <dbReference type="ChEBI" id="CHEBI:29999"/>
        <dbReference type="ChEBI" id="CHEBI:57632"/>
        <dbReference type="ChEBI" id="CHEBI:58223"/>
        <dbReference type="ChEBI" id="CHEBI:132085"/>
        <dbReference type="EC" id="2.4.2.26"/>
    </reaction>
</comment>
<proteinExistence type="inferred from homology"/>
<evidence type="ECO:0000256" key="1">
    <source>
        <dbReference type="ARBA" id="ARBA00004323"/>
    </source>
</evidence>
<dbReference type="GO" id="GO:0030158">
    <property type="term" value="F:protein xylosyltransferase activity"/>
    <property type="evidence" value="ECO:0007669"/>
    <property type="project" value="UniProtKB-EC"/>
</dbReference>
<keyword evidence="21" id="KW-1185">Reference proteome</keyword>
<evidence type="ECO:0000256" key="15">
    <source>
        <dbReference type="ARBA" id="ARBA00023136"/>
    </source>
</evidence>
<evidence type="ECO:0000256" key="13">
    <source>
        <dbReference type="ARBA" id="ARBA00022989"/>
    </source>
</evidence>
<dbReference type="GO" id="GO:0050650">
    <property type="term" value="P:chondroitin sulfate proteoglycan biosynthetic process"/>
    <property type="evidence" value="ECO:0007669"/>
    <property type="project" value="TreeGrafter"/>
</dbReference>
<dbReference type="AlphaFoldDB" id="A0A183L6V9"/>
<dbReference type="UniPathway" id="UPA00755"/>
<dbReference type="UniPathway" id="UPA00756"/>
<comment type="subcellular location">
    <subcellularLocation>
        <location evidence="2">Endoplasmic reticulum membrane</location>
        <topology evidence="2">Single-pass type II membrane protein</topology>
    </subcellularLocation>
    <subcellularLocation>
        <location evidence="1">Golgi apparatus membrane</location>
        <topology evidence="1">Single-pass type II membrane protein</topology>
    </subcellularLocation>
</comment>
<protein>
    <recommendedName>
        <fullName evidence="6">protein xylosyltransferase</fullName>
        <ecNumber evidence="6">2.4.2.26</ecNumber>
    </recommendedName>
    <alternativeName>
        <fullName evidence="18">Peptide O-xylosyltransferase</fullName>
    </alternativeName>
</protein>
<dbReference type="PANTHER" id="PTHR46025">
    <property type="entry name" value="XYLOSYLTRANSFERASE OXT"/>
    <property type="match status" value="1"/>
</dbReference>
<dbReference type="GO" id="GO:0015012">
    <property type="term" value="P:heparan sulfate proteoglycan biosynthetic process"/>
    <property type="evidence" value="ECO:0007669"/>
    <property type="project" value="UniProtKB-UniPathway"/>
</dbReference>
<keyword evidence="14" id="KW-0333">Golgi apparatus</keyword>
<evidence type="ECO:0000256" key="16">
    <source>
        <dbReference type="ARBA" id="ARBA00023157"/>
    </source>
</evidence>
<dbReference type="EMBL" id="UZAK01051949">
    <property type="protein sequence ID" value="VDP81276.1"/>
    <property type="molecule type" value="Genomic_DNA"/>
</dbReference>
<evidence type="ECO:0000313" key="21">
    <source>
        <dbReference type="Proteomes" id="UP000279833"/>
    </source>
</evidence>
<keyword evidence="8" id="KW-0808">Transferase</keyword>
<keyword evidence="12" id="KW-0735">Signal-anchor</keyword>
<dbReference type="Proteomes" id="UP000279833">
    <property type="component" value="Unassembled WGS sequence"/>
</dbReference>
<dbReference type="InterPro" id="IPR043538">
    <property type="entry name" value="XYLT"/>
</dbReference>
<accession>A0A183L6V9</accession>
<reference evidence="22" key="1">
    <citation type="submission" date="2016-06" db="UniProtKB">
        <authorList>
            <consortium name="WormBaseParasite"/>
        </authorList>
    </citation>
    <scope>IDENTIFICATION</scope>
</reference>
<evidence type="ECO:0000256" key="6">
    <source>
        <dbReference type="ARBA" id="ARBA00011972"/>
    </source>
</evidence>
<dbReference type="GO" id="GO:0046872">
    <property type="term" value="F:metal ion binding"/>
    <property type="evidence" value="ECO:0007669"/>
    <property type="project" value="UniProtKB-KW"/>
</dbReference>
<evidence type="ECO:0000256" key="10">
    <source>
        <dbReference type="ARBA" id="ARBA00022723"/>
    </source>
</evidence>
<dbReference type="Pfam" id="PF02485">
    <property type="entry name" value="Branch"/>
    <property type="match status" value="1"/>
</dbReference>
<keyword evidence="16" id="KW-1015">Disulfide bond</keyword>
<evidence type="ECO:0000256" key="9">
    <source>
        <dbReference type="ARBA" id="ARBA00022692"/>
    </source>
</evidence>
<comment type="pathway">
    <text evidence="4">Glycan metabolism; heparan sulfate biosynthesis.</text>
</comment>
<evidence type="ECO:0000256" key="17">
    <source>
        <dbReference type="ARBA" id="ARBA00023180"/>
    </source>
</evidence>
<evidence type="ECO:0000256" key="2">
    <source>
        <dbReference type="ARBA" id="ARBA00004648"/>
    </source>
</evidence>
<keyword evidence="10" id="KW-0479">Metal-binding</keyword>
<comment type="pathway">
    <text evidence="3">Glycan metabolism; chondroitin sulfate biosynthesis.</text>
</comment>
<name>A0A183L6V9_9TREM</name>
<dbReference type="WBParaSite" id="SCUD_0002308101-mRNA-1">
    <property type="protein sequence ID" value="SCUD_0002308101-mRNA-1"/>
    <property type="gene ID" value="SCUD_0002308101"/>
</dbReference>
<dbReference type="PANTHER" id="PTHR46025:SF3">
    <property type="entry name" value="XYLOSYLTRANSFERASE OXT"/>
    <property type="match status" value="1"/>
</dbReference>
<keyword evidence="15" id="KW-0472">Membrane</keyword>
<evidence type="ECO:0000256" key="3">
    <source>
        <dbReference type="ARBA" id="ARBA00004840"/>
    </source>
</evidence>
<dbReference type="EC" id="2.4.2.26" evidence="6"/>
<keyword evidence="7" id="KW-0328">Glycosyltransferase</keyword>
<keyword evidence="17" id="KW-0325">Glycoprotein</keyword>
<evidence type="ECO:0000256" key="4">
    <source>
        <dbReference type="ARBA" id="ARBA00005093"/>
    </source>
</evidence>
<comment type="similarity">
    <text evidence="5">Belongs to the glycosyltransferase 14 family. XylT subfamily.</text>
</comment>
<evidence type="ECO:0000313" key="20">
    <source>
        <dbReference type="EMBL" id="VDP81276.1"/>
    </source>
</evidence>
<gene>
    <name evidence="20" type="ORF">SCUD_LOCUS23077</name>
</gene>
<dbReference type="GO" id="GO:0000139">
    <property type="term" value="C:Golgi membrane"/>
    <property type="evidence" value="ECO:0007669"/>
    <property type="project" value="UniProtKB-SubCell"/>
</dbReference>
<dbReference type="GO" id="GO:0005789">
    <property type="term" value="C:endoplasmic reticulum membrane"/>
    <property type="evidence" value="ECO:0007669"/>
    <property type="project" value="UniProtKB-SubCell"/>
</dbReference>
<evidence type="ECO:0000256" key="18">
    <source>
        <dbReference type="ARBA" id="ARBA00042865"/>
    </source>
</evidence>
<evidence type="ECO:0000256" key="12">
    <source>
        <dbReference type="ARBA" id="ARBA00022968"/>
    </source>
</evidence>
<keyword evidence="13" id="KW-1133">Transmembrane helix</keyword>
<evidence type="ECO:0000313" key="22">
    <source>
        <dbReference type="WBParaSite" id="SCUD_0002308101-mRNA-1"/>
    </source>
</evidence>
<keyword evidence="9" id="KW-0812">Transmembrane</keyword>
<reference evidence="20 21" key="2">
    <citation type="submission" date="2018-11" db="EMBL/GenBank/DDBJ databases">
        <authorList>
            <consortium name="Pathogen Informatics"/>
        </authorList>
    </citation>
    <scope>NUCLEOTIDE SEQUENCE [LARGE SCALE GENOMIC DNA]</scope>
    <source>
        <strain evidence="20">Dakar</strain>
        <strain evidence="21">Dakar, Senegal</strain>
    </source>
</reference>
<evidence type="ECO:0000256" key="11">
    <source>
        <dbReference type="ARBA" id="ARBA00022824"/>
    </source>
</evidence>
<evidence type="ECO:0000256" key="5">
    <source>
        <dbReference type="ARBA" id="ARBA00010195"/>
    </source>
</evidence>
<evidence type="ECO:0000256" key="19">
    <source>
        <dbReference type="ARBA" id="ARBA00047847"/>
    </source>
</evidence>